<dbReference type="GeneID" id="119637803"/>
<dbReference type="GO" id="GO:0015629">
    <property type="term" value="C:actin cytoskeleton"/>
    <property type="evidence" value="ECO:0007669"/>
    <property type="project" value="TreeGrafter"/>
</dbReference>
<evidence type="ECO:0000313" key="4">
    <source>
        <dbReference type="Proteomes" id="UP000092443"/>
    </source>
</evidence>
<dbReference type="InterPro" id="IPR001715">
    <property type="entry name" value="CH_dom"/>
</dbReference>
<dbReference type="PANTHER" id="PTHR47385:SF14">
    <property type="entry name" value="TRANSGELIN"/>
    <property type="match status" value="1"/>
</dbReference>
<dbReference type="Gene3D" id="1.10.418.10">
    <property type="entry name" value="Calponin-like domain"/>
    <property type="match status" value="1"/>
</dbReference>
<dbReference type="PROSITE" id="PS51122">
    <property type="entry name" value="CALPONIN_2"/>
    <property type="match status" value="1"/>
</dbReference>
<proteinExistence type="inferred from homology"/>
<gene>
    <name evidence="5" type="primary">LOC119637803</name>
</gene>
<evidence type="ECO:0000256" key="2">
    <source>
        <dbReference type="RuleBase" id="RU361224"/>
    </source>
</evidence>
<dbReference type="GO" id="GO:0051015">
    <property type="term" value="F:actin filament binding"/>
    <property type="evidence" value="ECO:0007669"/>
    <property type="project" value="TreeGrafter"/>
</dbReference>
<evidence type="ECO:0000259" key="3">
    <source>
        <dbReference type="PROSITE" id="PS50021"/>
    </source>
</evidence>
<dbReference type="KEGG" id="gfs:119637803"/>
<dbReference type="PRINTS" id="PR00888">
    <property type="entry name" value="SM22CALPONIN"/>
</dbReference>
<feature type="domain" description="Calponin-homology (CH)" evidence="3">
    <location>
        <begin position="59"/>
        <end position="168"/>
    </location>
</feature>
<accession>A0A9C5Z187</accession>
<dbReference type="InterPro" id="IPR003096">
    <property type="entry name" value="SM22_calponin"/>
</dbReference>
<dbReference type="InterPro" id="IPR000557">
    <property type="entry name" value="Calponin_repeat"/>
</dbReference>
<keyword evidence="4" id="KW-1185">Reference proteome</keyword>
<dbReference type="SMART" id="SM00033">
    <property type="entry name" value="CH"/>
    <property type="match status" value="1"/>
</dbReference>
<evidence type="ECO:0000313" key="5">
    <source>
        <dbReference type="RefSeq" id="XP_037890051.1"/>
    </source>
</evidence>
<name>A0A9C5Z187_9MUSC</name>
<protein>
    <recommendedName>
        <fullName evidence="2">Transgelin</fullName>
    </recommendedName>
</protein>
<dbReference type="AlphaFoldDB" id="A0A9C5Z187"/>
<reference evidence="5" key="1">
    <citation type="submission" date="2025-08" db="UniProtKB">
        <authorList>
            <consortium name="RefSeq"/>
        </authorList>
    </citation>
    <scope>IDENTIFICATION</scope>
    <source>
        <tissue evidence="5">Whole body pupa</tissue>
    </source>
</reference>
<dbReference type="PANTHER" id="PTHR47385">
    <property type="entry name" value="CALPONIN"/>
    <property type="match status" value="1"/>
</dbReference>
<dbReference type="Pfam" id="PF00402">
    <property type="entry name" value="Calponin"/>
    <property type="match status" value="1"/>
</dbReference>
<comment type="similarity">
    <text evidence="1 2">Belongs to the calponin family.</text>
</comment>
<dbReference type="RefSeq" id="XP_037890051.1">
    <property type="nucleotide sequence ID" value="XM_038034123.1"/>
</dbReference>
<dbReference type="FunFam" id="1.10.418.10:FF:000075">
    <property type="entry name" value="Transgelin"/>
    <property type="match status" value="1"/>
</dbReference>
<dbReference type="SUPFAM" id="SSF47576">
    <property type="entry name" value="Calponin-homology domain, CH-domain"/>
    <property type="match status" value="1"/>
</dbReference>
<dbReference type="PROSITE" id="PS01052">
    <property type="entry name" value="CALPONIN_1"/>
    <property type="match status" value="1"/>
</dbReference>
<dbReference type="PROSITE" id="PS50021">
    <property type="entry name" value="CH"/>
    <property type="match status" value="1"/>
</dbReference>
<dbReference type="InterPro" id="IPR050606">
    <property type="entry name" value="Calponin-like"/>
</dbReference>
<dbReference type="InterPro" id="IPR036872">
    <property type="entry name" value="CH_dom_sf"/>
</dbReference>
<evidence type="ECO:0000256" key="1">
    <source>
        <dbReference type="ARBA" id="ARBA00009631"/>
    </source>
</evidence>
<dbReference type="GO" id="GO:0007015">
    <property type="term" value="P:actin filament organization"/>
    <property type="evidence" value="ECO:0007669"/>
    <property type="project" value="TreeGrafter"/>
</dbReference>
<sequence length="222" mass="24908">MYTATKGAHPQPVYMQVASELQNHCKHAKCRQPITVNNTSLFSNNSEMLRLQINSKYSEELAQECLEWIKNITGEPINASGDMDNFFEVLKDGVLLCKLANCLQPGVIKKINESKMAFKCMENISAFLECAKNFGVPTQETFQSVDLWERQNLNSVVICLQSLGRKAHHFGKPSIGPKEADKNVRHFTEEQLRAGQNVISLQYGSNKGANQSGINFGNTRHM</sequence>
<dbReference type="Proteomes" id="UP000092443">
    <property type="component" value="Unplaced"/>
</dbReference>
<organism evidence="4 5">
    <name type="scientific">Glossina fuscipes</name>
    <dbReference type="NCBI Taxonomy" id="7396"/>
    <lineage>
        <taxon>Eukaryota</taxon>
        <taxon>Metazoa</taxon>
        <taxon>Ecdysozoa</taxon>
        <taxon>Arthropoda</taxon>
        <taxon>Hexapoda</taxon>
        <taxon>Insecta</taxon>
        <taxon>Pterygota</taxon>
        <taxon>Neoptera</taxon>
        <taxon>Endopterygota</taxon>
        <taxon>Diptera</taxon>
        <taxon>Brachycera</taxon>
        <taxon>Muscomorpha</taxon>
        <taxon>Hippoboscoidea</taxon>
        <taxon>Glossinidae</taxon>
        <taxon>Glossina</taxon>
    </lineage>
</organism>
<dbReference type="Pfam" id="PF00307">
    <property type="entry name" value="CH"/>
    <property type="match status" value="1"/>
</dbReference>